<dbReference type="CDD" id="cd17546">
    <property type="entry name" value="REC_hyHK_CKI1_RcsC-like"/>
    <property type="match status" value="1"/>
</dbReference>
<evidence type="ECO:0000259" key="7">
    <source>
        <dbReference type="PROSITE" id="PS50109"/>
    </source>
</evidence>
<keyword evidence="6" id="KW-0472">Membrane</keyword>
<keyword evidence="10" id="KW-1185">Reference proteome</keyword>
<evidence type="ECO:0000259" key="8">
    <source>
        <dbReference type="PROSITE" id="PS50110"/>
    </source>
</evidence>
<dbReference type="PANTHER" id="PTHR45339">
    <property type="entry name" value="HYBRID SIGNAL TRANSDUCTION HISTIDINE KINASE J"/>
    <property type="match status" value="1"/>
</dbReference>
<feature type="transmembrane region" description="Helical" evidence="6">
    <location>
        <begin position="104"/>
        <end position="124"/>
    </location>
</feature>
<keyword evidence="6" id="KW-0812">Transmembrane</keyword>
<feature type="transmembrane region" description="Helical" evidence="6">
    <location>
        <begin position="130"/>
        <end position="147"/>
    </location>
</feature>
<dbReference type="InterPro" id="IPR011006">
    <property type="entry name" value="CheY-like_superfamily"/>
</dbReference>
<keyword evidence="3 5" id="KW-0597">Phosphoprotein</keyword>
<dbReference type="InterPro" id="IPR004358">
    <property type="entry name" value="Sig_transdc_His_kin-like_C"/>
</dbReference>
<evidence type="ECO:0000256" key="1">
    <source>
        <dbReference type="ARBA" id="ARBA00000085"/>
    </source>
</evidence>
<dbReference type="SUPFAM" id="SSF47384">
    <property type="entry name" value="Homodimeric domain of signal transducing histidine kinase"/>
    <property type="match status" value="1"/>
</dbReference>
<dbReference type="SUPFAM" id="SSF52172">
    <property type="entry name" value="CheY-like"/>
    <property type="match status" value="1"/>
</dbReference>
<dbReference type="GO" id="GO:0000155">
    <property type="term" value="F:phosphorelay sensor kinase activity"/>
    <property type="evidence" value="ECO:0007669"/>
    <property type="project" value="InterPro"/>
</dbReference>
<dbReference type="Gene3D" id="3.30.565.10">
    <property type="entry name" value="Histidine kinase-like ATPase, C-terminal domain"/>
    <property type="match status" value="1"/>
</dbReference>
<dbReference type="Gene3D" id="1.10.287.130">
    <property type="match status" value="1"/>
</dbReference>
<comment type="caution">
    <text evidence="9">The sequence shown here is derived from an EMBL/GenBank/DDBJ whole genome shotgun (WGS) entry which is preliminary data.</text>
</comment>
<dbReference type="InterPro" id="IPR001789">
    <property type="entry name" value="Sig_transdc_resp-reg_receiver"/>
</dbReference>
<evidence type="ECO:0000256" key="5">
    <source>
        <dbReference type="PROSITE-ProRule" id="PRU00169"/>
    </source>
</evidence>
<evidence type="ECO:0000313" key="10">
    <source>
        <dbReference type="Proteomes" id="UP000290545"/>
    </source>
</evidence>
<organism evidence="9 10">
    <name type="scientific">Filimonas effusa</name>
    <dbReference type="NCBI Taxonomy" id="2508721"/>
    <lineage>
        <taxon>Bacteria</taxon>
        <taxon>Pseudomonadati</taxon>
        <taxon>Bacteroidota</taxon>
        <taxon>Chitinophagia</taxon>
        <taxon>Chitinophagales</taxon>
        <taxon>Chitinophagaceae</taxon>
        <taxon>Filimonas</taxon>
    </lineage>
</organism>
<protein>
    <recommendedName>
        <fullName evidence="2">histidine kinase</fullName>
        <ecNumber evidence="2">2.7.13.3</ecNumber>
    </recommendedName>
</protein>
<dbReference type="PROSITE" id="PS50109">
    <property type="entry name" value="HIS_KIN"/>
    <property type="match status" value="1"/>
</dbReference>
<dbReference type="Pfam" id="PF00072">
    <property type="entry name" value="Response_reg"/>
    <property type="match status" value="1"/>
</dbReference>
<feature type="transmembrane region" description="Helical" evidence="6">
    <location>
        <begin position="78"/>
        <end position="97"/>
    </location>
</feature>
<feature type="domain" description="Histidine kinase" evidence="7">
    <location>
        <begin position="245"/>
        <end position="467"/>
    </location>
</feature>
<dbReference type="PROSITE" id="PS50110">
    <property type="entry name" value="RESPONSE_REGULATORY"/>
    <property type="match status" value="1"/>
</dbReference>
<dbReference type="Pfam" id="PF00512">
    <property type="entry name" value="HisKA"/>
    <property type="match status" value="1"/>
</dbReference>
<dbReference type="SMART" id="SM00387">
    <property type="entry name" value="HATPase_c"/>
    <property type="match status" value="1"/>
</dbReference>
<feature type="transmembrane region" description="Helical" evidence="6">
    <location>
        <begin position="55"/>
        <end position="72"/>
    </location>
</feature>
<dbReference type="InterPro" id="IPR003661">
    <property type="entry name" value="HisK_dim/P_dom"/>
</dbReference>
<comment type="catalytic activity">
    <reaction evidence="1">
        <text>ATP + protein L-histidine = ADP + protein N-phospho-L-histidine.</text>
        <dbReference type="EC" id="2.7.13.3"/>
    </reaction>
</comment>
<dbReference type="CDD" id="cd16922">
    <property type="entry name" value="HATPase_EvgS-ArcB-TorS-like"/>
    <property type="match status" value="1"/>
</dbReference>
<sequence>MRHTKCCNFHERMIHISYLTLRMEAIVKLWHRLNELIENEPHPVNRARIRTLSHGLFILLGVCASLVVIYSIQFQPLLVSRAILYLFVFGVMLYLLLFKRAWRLVGHVFLWCLLSVVISNMIIYRNGVSLLTIQYCLLIVSGAFYVLGVRWGIIYALLSILPVVGYLLLWRTGTRFFFVTTSEVSSAGFFLVLVTNFVMLVLIHYHVFKSFYHIQEQQKTNQARLLAAILTAGDAARSRNDFLSSISHELRTPLNAVIGMTNVLLLSSPRKDQEENLSILQFSAESLLALINDLLDFNKIDAGKVELETRAFQPAHLMEDIYESFAIKASEKHLAYELEMDPALKDVQIMGDQTRLMQMLVNLISNALKFTTEGRVNVKASVVREEGNRIVLRFAVSDTGPGIPVNKQQVIFEPFMQASPTVLRQHGGTGLGLPIVKRLAELHDSKIELNSTPGKGSVFSFEISYERAVALAPSTVSAAIQELPTHNLRVLVAEDNEVNAVVMKKILEKLGITHTIVGNGLEALTAIEQQQYSIVFMDIHMPVMDGLEAIRRIRELPDPVKASIHIIVLSASDEGSIRDSDVYPLINDILPKPFSLQHLQDKLNHYIGGQGGRRDHT</sequence>
<dbReference type="CDD" id="cd00082">
    <property type="entry name" value="HisKA"/>
    <property type="match status" value="1"/>
</dbReference>
<reference evidence="9 10" key="1">
    <citation type="submission" date="2019-01" db="EMBL/GenBank/DDBJ databases">
        <title>Filimonas sp. strain TTM-71.</title>
        <authorList>
            <person name="Chen W.-M."/>
        </authorList>
    </citation>
    <scope>NUCLEOTIDE SEQUENCE [LARGE SCALE GENOMIC DNA]</scope>
    <source>
        <strain evidence="9 10">TTM-71</strain>
    </source>
</reference>
<dbReference type="EC" id="2.7.13.3" evidence="2"/>
<dbReference type="SUPFAM" id="SSF55874">
    <property type="entry name" value="ATPase domain of HSP90 chaperone/DNA topoisomerase II/histidine kinase"/>
    <property type="match status" value="1"/>
</dbReference>
<dbReference type="InterPro" id="IPR003594">
    <property type="entry name" value="HATPase_dom"/>
</dbReference>
<proteinExistence type="predicted"/>
<dbReference type="InterPro" id="IPR036890">
    <property type="entry name" value="HATPase_C_sf"/>
</dbReference>
<dbReference type="PRINTS" id="PR00344">
    <property type="entry name" value="BCTRLSENSOR"/>
</dbReference>
<keyword evidence="6" id="KW-1133">Transmembrane helix</keyword>
<accession>A0A4Q1DEB5</accession>
<feature type="transmembrane region" description="Helical" evidence="6">
    <location>
        <begin position="152"/>
        <end position="169"/>
    </location>
</feature>
<dbReference type="FunFam" id="3.30.565.10:FF:000010">
    <property type="entry name" value="Sensor histidine kinase RcsC"/>
    <property type="match status" value="1"/>
</dbReference>
<feature type="modified residue" description="4-aspartylphosphate" evidence="5">
    <location>
        <position position="538"/>
    </location>
</feature>
<dbReference type="PANTHER" id="PTHR45339:SF1">
    <property type="entry name" value="HYBRID SIGNAL TRANSDUCTION HISTIDINE KINASE J"/>
    <property type="match status" value="1"/>
</dbReference>
<evidence type="ECO:0000313" key="9">
    <source>
        <dbReference type="EMBL" id="RXK87328.1"/>
    </source>
</evidence>
<dbReference type="Pfam" id="PF02518">
    <property type="entry name" value="HATPase_c"/>
    <property type="match status" value="1"/>
</dbReference>
<dbReference type="OrthoDB" id="9811889at2"/>
<dbReference type="SMART" id="SM00388">
    <property type="entry name" value="HisKA"/>
    <property type="match status" value="1"/>
</dbReference>
<feature type="transmembrane region" description="Helical" evidence="6">
    <location>
        <begin position="189"/>
        <end position="208"/>
    </location>
</feature>
<dbReference type="Proteomes" id="UP000290545">
    <property type="component" value="Unassembled WGS sequence"/>
</dbReference>
<evidence type="ECO:0000256" key="6">
    <source>
        <dbReference type="SAM" id="Phobius"/>
    </source>
</evidence>
<feature type="domain" description="Response regulatory" evidence="8">
    <location>
        <begin position="489"/>
        <end position="607"/>
    </location>
</feature>
<dbReference type="AlphaFoldDB" id="A0A4Q1DEB5"/>
<dbReference type="InterPro" id="IPR005467">
    <property type="entry name" value="His_kinase_dom"/>
</dbReference>
<gene>
    <name evidence="9" type="ORF">ESB13_11280</name>
</gene>
<keyword evidence="4" id="KW-0902">Two-component regulatory system</keyword>
<dbReference type="InterPro" id="IPR036097">
    <property type="entry name" value="HisK_dim/P_sf"/>
</dbReference>
<evidence type="ECO:0000256" key="4">
    <source>
        <dbReference type="ARBA" id="ARBA00023012"/>
    </source>
</evidence>
<evidence type="ECO:0000256" key="3">
    <source>
        <dbReference type="ARBA" id="ARBA00022553"/>
    </source>
</evidence>
<dbReference type="Gene3D" id="3.40.50.2300">
    <property type="match status" value="1"/>
</dbReference>
<evidence type="ECO:0000256" key="2">
    <source>
        <dbReference type="ARBA" id="ARBA00012438"/>
    </source>
</evidence>
<dbReference type="SMART" id="SM00448">
    <property type="entry name" value="REC"/>
    <property type="match status" value="1"/>
</dbReference>
<name>A0A4Q1DEB5_9BACT</name>
<dbReference type="EMBL" id="SDHZ01000001">
    <property type="protein sequence ID" value="RXK87328.1"/>
    <property type="molecule type" value="Genomic_DNA"/>
</dbReference>